<proteinExistence type="predicted"/>
<sequence>MLAIEGSRINVGSVSGMAQVNVRVDRQVKNRAEEALRLSGGSLPELIKKVVAKVAQGGGQCEEVLAAVDDRQQTIAPDTPFAASWAAADQLYADMGIATSPVSDDRDWDAIYSEAMDERYRQKGMIL</sequence>
<accession>A4E8L6</accession>
<name>A4E8L6_COLAA</name>
<protein>
    <submittedName>
        <fullName evidence="1">Uncharacterized protein</fullName>
    </submittedName>
</protein>
<dbReference type="GO" id="GO:0006355">
    <property type="term" value="P:regulation of DNA-templated transcription"/>
    <property type="evidence" value="ECO:0007669"/>
    <property type="project" value="InterPro"/>
</dbReference>
<comment type="caution">
    <text evidence="1">The sequence shown here is derived from an EMBL/GenBank/DDBJ whole genome shotgun (WGS) entry which is preliminary data.</text>
</comment>
<reference evidence="1 2" key="1">
    <citation type="submission" date="2007-01" db="EMBL/GenBank/DDBJ databases">
        <title>Draft genome sequence of Collinsella aerofaciens (ATCC 25986).</title>
        <authorList>
            <person name="Sudarsanam P."/>
            <person name="Ley R."/>
            <person name="Guruge J."/>
            <person name="Turnbaugh P.J."/>
            <person name="Mahowald M."/>
            <person name="Liep D."/>
            <person name="Gordon J."/>
        </authorList>
    </citation>
    <scope>NUCLEOTIDE SEQUENCE [LARGE SCALE GENOMIC DNA]</scope>
    <source>
        <strain evidence="2">ATCC 25986 / DSM 3979 / JCM 10188 / KCTC 3647 / NCTC 11838 / VPI 1003</strain>
    </source>
</reference>
<gene>
    <name evidence="1" type="ORF">COLAER_00757</name>
</gene>
<dbReference type="InterPro" id="IPR013321">
    <property type="entry name" value="Arc_rbn_hlx_hlx"/>
</dbReference>
<dbReference type="EMBL" id="AAVN02000002">
    <property type="protein sequence ID" value="EBA40232.1"/>
    <property type="molecule type" value="Genomic_DNA"/>
</dbReference>
<reference evidence="1 2" key="2">
    <citation type="submission" date="2007-04" db="EMBL/GenBank/DDBJ databases">
        <authorList>
            <person name="Fulton L."/>
            <person name="Clifton S."/>
            <person name="Fulton B."/>
            <person name="Xu J."/>
            <person name="Minx P."/>
            <person name="Mardis E.R."/>
            <person name="Wilson R.K."/>
        </authorList>
    </citation>
    <scope>NUCLEOTIDE SEQUENCE [LARGE SCALE GENOMIC DNA]</scope>
    <source>
        <strain evidence="2">ATCC 25986 / DSM 3979 / JCM 10188 / KCTC 3647 / NCTC 11838 / VPI 1003</strain>
    </source>
</reference>
<dbReference type="Gene3D" id="1.10.1220.10">
    <property type="entry name" value="Met repressor-like"/>
    <property type="match status" value="1"/>
</dbReference>
<evidence type="ECO:0000313" key="2">
    <source>
        <dbReference type="Proteomes" id="UP000002979"/>
    </source>
</evidence>
<evidence type="ECO:0000313" key="1">
    <source>
        <dbReference type="EMBL" id="EBA40232.1"/>
    </source>
</evidence>
<organism evidence="1 2">
    <name type="scientific">Collinsella aerofaciens (strain ATCC 25986 / DSM 3979 / JCM 10188 / KCTC 3647 / NCTC 11838 / VPI 1003)</name>
    <dbReference type="NCBI Taxonomy" id="411903"/>
    <lineage>
        <taxon>Bacteria</taxon>
        <taxon>Bacillati</taxon>
        <taxon>Actinomycetota</taxon>
        <taxon>Coriobacteriia</taxon>
        <taxon>Coriobacteriales</taxon>
        <taxon>Coriobacteriaceae</taxon>
        <taxon>Collinsella</taxon>
    </lineage>
</organism>
<dbReference type="AlphaFoldDB" id="A4E8L6"/>
<dbReference type="Proteomes" id="UP000002979">
    <property type="component" value="Unassembled WGS sequence"/>
</dbReference>